<sequence length="354" mass="40967">MSTEQIQHIAIVGCVHGKYREMYRQLSEYEKSTGKEISFVICTGDMQTLRYEADLVYLKVPPKYKQMGDFHLYYEGKEKAPYLTLFIGGNHESSNVLLHLYNGGFVCFNMYYLGVCSCININGLRIVGVSGIYKSFDETKPYTYPPSPNDVVSLFHTRNYVIQMLSNLSQSSQIDISLSHDWPQGVVMKGNYKQLYRFQPGFKKDGASLGSPINKVILNTLKPKYWISGHMHCEYHAEEGSTHFIALGKIGYKNAISYLDLPLKQKTDLEYDKDWVCNLIMTWPAFANKAQFPDPSYSISELLSKRTKELDKKIIELWEKYIGLKIIYDSDTFDIQFTSRRFYIEKIYNELNIN</sequence>
<comment type="cofactor">
    <cofactor evidence="2">
        <name>Zn(2+)</name>
        <dbReference type="ChEBI" id="CHEBI:29105"/>
    </cofactor>
</comment>
<feature type="domain" description="Calcineurin-like phosphoesterase" evidence="11">
    <location>
        <begin position="8"/>
        <end position="233"/>
    </location>
</feature>
<dbReference type="InterPro" id="IPR041816">
    <property type="entry name" value="Dbr1_N"/>
</dbReference>
<comment type="cofactor">
    <cofactor evidence="3">
        <name>Fe(2+)</name>
        <dbReference type="ChEBI" id="CHEBI:29033"/>
    </cofactor>
</comment>
<comment type="similarity">
    <text evidence="4">Belongs to the lariat debranching enzyme family.</text>
</comment>
<evidence type="ECO:0000256" key="1">
    <source>
        <dbReference type="ARBA" id="ARBA00001936"/>
    </source>
</evidence>
<keyword evidence="6" id="KW-0479">Metal-binding</keyword>
<protein>
    <recommendedName>
        <fullName evidence="15">RNA lariat debranching enzyme</fullName>
    </recommendedName>
</protein>
<proteinExistence type="inferred from homology"/>
<evidence type="ECO:0000256" key="7">
    <source>
        <dbReference type="ARBA" id="ARBA00022801"/>
    </source>
</evidence>
<dbReference type="SUPFAM" id="SSF56300">
    <property type="entry name" value="Metallo-dependent phosphatases"/>
    <property type="match status" value="1"/>
</dbReference>
<evidence type="ECO:0000256" key="9">
    <source>
        <dbReference type="ARBA" id="ARBA00023004"/>
    </source>
</evidence>
<reference evidence="13 14" key="1">
    <citation type="journal article" date="2019" name="PLoS Negl. Trop. Dis.">
        <title>Whole genome sequencing of Entamoeba nuttalli reveals mammalian host-related molecular signatures and a novel octapeptide-repeat surface protein.</title>
        <authorList>
            <person name="Tanaka M."/>
            <person name="Makiuchi T."/>
            <person name="Komiyama T."/>
            <person name="Shiina T."/>
            <person name="Osaki K."/>
            <person name="Tachibana H."/>
        </authorList>
    </citation>
    <scope>NUCLEOTIDE SEQUENCE [LARGE SCALE GENOMIC DNA]</scope>
    <source>
        <strain evidence="13 14">P19-061405</strain>
    </source>
</reference>
<dbReference type="Pfam" id="PF20890">
    <property type="entry name" value="Dbr1_C"/>
    <property type="match status" value="1"/>
</dbReference>
<keyword evidence="14" id="KW-1185">Reference proteome</keyword>
<keyword evidence="8" id="KW-0862">Zinc</keyword>
<evidence type="ECO:0000256" key="8">
    <source>
        <dbReference type="ARBA" id="ARBA00022833"/>
    </source>
</evidence>
<dbReference type="PANTHER" id="PTHR12849:SF0">
    <property type="entry name" value="LARIAT DEBRANCHING ENZYME"/>
    <property type="match status" value="1"/>
</dbReference>
<keyword evidence="10" id="KW-0464">Manganese</keyword>
<gene>
    <name evidence="13" type="ORF">ENUP19_0082G0116</name>
</gene>
<dbReference type="InterPro" id="IPR004843">
    <property type="entry name" value="Calcineurin-like_PHP"/>
</dbReference>
<name>A0ABQ0DFG0_9EUKA</name>
<evidence type="ECO:0000313" key="13">
    <source>
        <dbReference type="EMBL" id="GAB1221580.1"/>
    </source>
</evidence>
<evidence type="ECO:0008006" key="15">
    <source>
        <dbReference type="Google" id="ProtNLM"/>
    </source>
</evidence>
<dbReference type="InterPro" id="IPR049499">
    <property type="entry name" value="Dbr1_CTD"/>
</dbReference>
<keyword evidence="9" id="KW-0408">Iron</keyword>
<dbReference type="PANTHER" id="PTHR12849">
    <property type="entry name" value="RNA LARIAT DEBRANCHING ENZYME"/>
    <property type="match status" value="1"/>
</dbReference>
<feature type="domain" description="Dbr1 C-terminal" evidence="12">
    <location>
        <begin position="268"/>
        <end position="353"/>
    </location>
</feature>
<keyword evidence="7" id="KW-0378">Hydrolase</keyword>
<comment type="cofactor">
    <cofactor evidence="1">
        <name>Mn(2+)</name>
        <dbReference type="ChEBI" id="CHEBI:29035"/>
    </cofactor>
</comment>
<organism evidence="13 14">
    <name type="scientific">Entamoeba nuttalli</name>
    <dbReference type="NCBI Taxonomy" id="412467"/>
    <lineage>
        <taxon>Eukaryota</taxon>
        <taxon>Amoebozoa</taxon>
        <taxon>Evosea</taxon>
        <taxon>Archamoebae</taxon>
        <taxon>Mastigamoebida</taxon>
        <taxon>Entamoebidae</taxon>
        <taxon>Entamoeba</taxon>
    </lineage>
</organism>
<dbReference type="Gene3D" id="3.60.21.10">
    <property type="match status" value="1"/>
</dbReference>
<evidence type="ECO:0000256" key="5">
    <source>
        <dbReference type="ARBA" id="ARBA00022664"/>
    </source>
</evidence>
<dbReference type="Proteomes" id="UP001628156">
    <property type="component" value="Unassembled WGS sequence"/>
</dbReference>
<evidence type="ECO:0000256" key="4">
    <source>
        <dbReference type="ARBA" id="ARBA00006045"/>
    </source>
</evidence>
<evidence type="ECO:0000256" key="2">
    <source>
        <dbReference type="ARBA" id="ARBA00001947"/>
    </source>
</evidence>
<evidence type="ECO:0000313" key="14">
    <source>
        <dbReference type="Proteomes" id="UP001628156"/>
    </source>
</evidence>
<dbReference type="Pfam" id="PF00149">
    <property type="entry name" value="Metallophos"/>
    <property type="match status" value="1"/>
</dbReference>
<keyword evidence="5" id="KW-0507">mRNA processing</keyword>
<evidence type="ECO:0000256" key="10">
    <source>
        <dbReference type="ARBA" id="ARBA00023211"/>
    </source>
</evidence>
<evidence type="ECO:0000259" key="12">
    <source>
        <dbReference type="Pfam" id="PF20890"/>
    </source>
</evidence>
<dbReference type="EMBL" id="BAAFRS010000082">
    <property type="protein sequence ID" value="GAB1221580.1"/>
    <property type="molecule type" value="Genomic_DNA"/>
</dbReference>
<dbReference type="InterPro" id="IPR029052">
    <property type="entry name" value="Metallo-depent_PP-like"/>
</dbReference>
<evidence type="ECO:0000256" key="6">
    <source>
        <dbReference type="ARBA" id="ARBA00022723"/>
    </source>
</evidence>
<evidence type="ECO:0000259" key="11">
    <source>
        <dbReference type="Pfam" id="PF00149"/>
    </source>
</evidence>
<evidence type="ECO:0000256" key="3">
    <source>
        <dbReference type="ARBA" id="ARBA00001954"/>
    </source>
</evidence>
<accession>A0ABQ0DFG0</accession>
<dbReference type="CDD" id="cd00844">
    <property type="entry name" value="MPP_Dbr1_N"/>
    <property type="match status" value="1"/>
</dbReference>
<comment type="caution">
    <text evidence="13">The sequence shown here is derived from an EMBL/GenBank/DDBJ whole genome shotgun (WGS) entry which is preliminary data.</text>
</comment>